<keyword evidence="5" id="KW-1185">Reference proteome</keyword>
<protein>
    <recommendedName>
        <fullName evidence="3">NmrA-like domain-containing protein</fullName>
    </recommendedName>
</protein>
<dbReference type="Proteomes" id="UP001140560">
    <property type="component" value="Unassembled WGS sequence"/>
</dbReference>
<feature type="domain" description="NmrA-like" evidence="3">
    <location>
        <begin position="23"/>
        <end position="153"/>
    </location>
</feature>
<comment type="caution">
    <text evidence="4">The sequence shown here is derived from an EMBL/GenBank/DDBJ whole genome shotgun (WGS) entry which is preliminary data.</text>
</comment>
<dbReference type="GO" id="GO:0016491">
    <property type="term" value="F:oxidoreductase activity"/>
    <property type="evidence" value="ECO:0007669"/>
    <property type="project" value="UniProtKB-KW"/>
</dbReference>
<dbReference type="InterPro" id="IPR045312">
    <property type="entry name" value="PCBER-like"/>
</dbReference>
<organism evidence="4 5">
    <name type="scientific">Neocucurbitaria cava</name>
    <dbReference type="NCBI Taxonomy" id="798079"/>
    <lineage>
        <taxon>Eukaryota</taxon>
        <taxon>Fungi</taxon>
        <taxon>Dikarya</taxon>
        <taxon>Ascomycota</taxon>
        <taxon>Pezizomycotina</taxon>
        <taxon>Dothideomycetes</taxon>
        <taxon>Pleosporomycetidae</taxon>
        <taxon>Pleosporales</taxon>
        <taxon>Pleosporineae</taxon>
        <taxon>Cucurbitariaceae</taxon>
        <taxon>Neocucurbitaria</taxon>
    </lineage>
</organism>
<evidence type="ECO:0000313" key="4">
    <source>
        <dbReference type="EMBL" id="KAJ4377316.1"/>
    </source>
</evidence>
<dbReference type="InterPro" id="IPR008030">
    <property type="entry name" value="NmrA-like"/>
</dbReference>
<reference evidence="4" key="1">
    <citation type="submission" date="2022-10" db="EMBL/GenBank/DDBJ databases">
        <title>Tapping the CABI collections for fungal endophytes: first genome assemblies for Collariella, Neodidymelliopsis, Ascochyta clinopodiicola, Didymella pomorum, Didymosphaeria variabile, Neocosmospora piperis and Neocucurbitaria cava.</title>
        <authorList>
            <person name="Hill R."/>
        </authorList>
    </citation>
    <scope>NUCLEOTIDE SEQUENCE</scope>
    <source>
        <strain evidence="4">IMI 356814</strain>
    </source>
</reference>
<accession>A0A9W9CQW2</accession>
<dbReference type="CDD" id="cd05259">
    <property type="entry name" value="PCBER_SDR_a"/>
    <property type="match status" value="1"/>
</dbReference>
<dbReference type="PANTHER" id="PTHR47706">
    <property type="entry name" value="NMRA-LIKE FAMILY PROTEIN"/>
    <property type="match status" value="1"/>
</dbReference>
<dbReference type="Pfam" id="PF05368">
    <property type="entry name" value="NmrA"/>
    <property type="match status" value="1"/>
</dbReference>
<dbReference type="Gene3D" id="3.90.25.10">
    <property type="entry name" value="UDP-galactose 4-epimerase, domain 1"/>
    <property type="match status" value="1"/>
</dbReference>
<keyword evidence="2" id="KW-0560">Oxidoreductase</keyword>
<proteinExistence type="predicted"/>
<dbReference type="InterPro" id="IPR051609">
    <property type="entry name" value="NmrA/Isoflavone_reductase-like"/>
</dbReference>
<sequence length="323" mass="35017">MDNIFEVSFSDTLSIMSAKQGRNIAMVGASGNIGSRTLAAILETGVHTVTAISRGESNATFPAGVAVKKGDYADESFLVNALQKQDVLVIQLGFMVTGQQIPLIHAAAKAGVKYILPTEFGSDPYAPFATVFPMLAEKKKYRDLVEELGMSWIAVVNNPWFDWSLKQGNWGINVKEKKAVLYKGAEAKFNTTTLKQVGEGVAALLSLPDAQLETFKNKPVYLSSFETTQKEMLDSVFRATGGKEGDWNIVVRDATDVIAEGREEVAKGNPFAFVYEFYIAHMQDGFGGDYHEKAAKDAEILGLKAGNLDDAVKAVVQEVATGN</sequence>
<evidence type="ECO:0000256" key="1">
    <source>
        <dbReference type="ARBA" id="ARBA00022857"/>
    </source>
</evidence>
<name>A0A9W9CQW2_9PLEO</name>
<dbReference type="OrthoDB" id="419598at2759"/>
<dbReference type="AlphaFoldDB" id="A0A9W9CQW2"/>
<dbReference type="Gene3D" id="3.40.50.720">
    <property type="entry name" value="NAD(P)-binding Rossmann-like Domain"/>
    <property type="match status" value="1"/>
</dbReference>
<evidence type="ECO:0000256" key="2">
    <source>
        <dbReference type="ARBA" id="ARBA00023002"/>
    </source>
</evidence>
<dbReference type="InterPro" id="IPR036291">
    <property type="entry name" value="NAD(P)-bd_dom_sf"/>
</dbReference>
<dbReference type="SUPFAM" id="SSF51735">
    <property type="entry name" value="NAD(P)-binding Rossmann-fold domains"/>
    <property type="match status" value="1"/>
</dbReference>
<evidence type="ECO:0000259" key="3">
    <source>
        <dbReference type="Pfam" id="PF05368"/>
    </source>
</evidence>
<dbReference type="PANTHER" id="PTHR47706:SF7">
    <property type="entry name" value="CIPA-LIKE, PUTATIVE (AFU_ORTHOLOGUE AFUA_1G01630)-RELATED"/>
    <property type="match status" value="1"/>
</dbReference>
<gene>
    <name evidence="4" type="ORF">N0V83_000141</name>
</gene>
<keyword evidence="1" id="KW-0521">NADP</keyword>
<evidence type="ECO:0000313" key="5">
    <source>
        <dbReference type="Proteomes" id="UP001140560"/>
    </source>
</evidence>
<dbReference type="EMBL" id="JAPEUY010000001">
    <property type="protein sequence ID" value="KAJ4377316.1"/>
    <property type="molecule type" value="Genomic_DNA"/>
</dbReference>